<dbReference type="InterPro" id="IPR003591">
    <property type="entry name" value="Leu-rich_rpt_typical-subtyp"/>
</dbReference>
<keyword evidence="2" id="KW-0677">Repeat</keyword>
<evidence type="ECO:0000256" key="2">
    <source>
        <dbReference type="ARBA" id="ARBA00022737"/>
    </source>
</evidence>
<dbReference type="PANTHER" id="PTHR48051:SF1">
    <property type="entry name" value="RAS SUPPRESSOR PROTEIN 1"/>
    <property type="match status" value="1"/>
</dbReference>
<accession>A0A0F9L2G6</accession>
<protein>
    <recommendedName>
        <fullName evidence="4">Leucine-rich repeat domain-containing protein</fullName>
    </recommendedName>
</protein>
<dbReference type="Pfam" id="PF13855">
    <property type="entry name" value="LRR_8"/>
    <property type="match status" value="2"/>
</dbReference>
<dbReference type="AlphaFoldDB" id="A0A0F9L2G6"/>
<reference evidence="3" key="1">
    <citation type="journal article" date="2015" name="Nature">
        <title>Complex archaea that bridge the gap between prokaryotes and eukaryotes.</title>
        <authorList>
            <person name="Spang A."/>
            <person name="Saw J.H."/>
            <person name="Jorgensen S.L."/>
            <person name="Zaremba-Niedzwiedzka K."/>
            <person name="Martijn J."/>
            <person name="Lind A.E."/>
            <person name="van Eijk R."/>
            <person name="Schleper C."/>
            <person name="Guy L."/>
            <person name="Ettema T.J."/>
        </authorList>
    </citation>
    <scope>NUCLEOTIDE SEQUENCE</scope>
</reference>
<organism evidence="3">
    <name type="scientific">marine sediment metagenome</name>
    <dbReference type="NCBI Taxonomy" id="412755"/>
    <lineage>
        <taxon>unclassified sequences</taxon>
        <taxon>metagenomes</taxon>
        <taxon>ecological metagenomes</taxon>
    </lineage>
</organism>
<proteinExistence type="predicted"/>
<dbReference type="InterPro" id="IPR050216">
    <property type="entry name" value="LRR_domain-containing"/>
</dbReference>
<dbReference type="SMART" id="SM00369">
    <property type="entry name" value="LRR_TYP"/>
    <property type="match status" value="4"/>
</dbReference>
<dbReference type="GO" id="GO:0005737">
    <property type="term" value="C:cytoplasm"/>
    <property type="evidence" value="ECO:0007669"/>
    <property type="project" value="TreeGrafter"/>
</dbReference>
<evidence type="ECO:0000313" key="3">
    <source>
        <dbReference type="EMBL" id="KKM88844.1"/>
    </source>
</evidence>
<evidence type="ECO:0008006" key="4">
    <source>
        <dbReference type="Google" id="ProtNLM"/>
    </source>
</evidence>
<dbReference type="PANTHER" id="PTHR48051">
    <property type="match status" value="1"/>
</dbReference>
<keyword evidence="1" id="KW-0433">Leucine-rich repeat</keyword>
<dbReference type="PROSITE" id="PS51450">
    <property type="entry name" value="LRR"/>
    <property type="match status" value="2"/>
</dbReference>
<sequence length="374" mass="43746">MNKFRVNRYITLKLENNKTIIYVDGENFDQCKFLLLNIPVENYKEFTDVESVDEASEKLDGKLENGRIEGISPETEFWAHCSNLQVWAENKYNTRLLHRSIAFPLLKRLTELGDHFAKIRLREEIIKRFESGYPPVVEYLINGGYLKYFSKAEYYSYLLNSEEERKALDDLRIIAKNTYSNNFKIVRDMDFLDENRERSPGFFITIQDRHVIGLDIHCNQLEEFPKAILKLRCLKKLYLDYNNISIIPNDIGCLTSLVDLSMKCNKLSYLPRSIGKLRSLKNLGLEHNELKSVPNELVESCPLEYVYLGYNVLNKIPESISKLKNLKQLHLEYNKLTSVPNALSQLKLVEWINLKGNSIKEKDIENLKNKKITF</sequence>
<comment type="caution">
    <text evidence="3">The sequence shown here is derived from an EMBL/GenBank/DDBJ whole genome shotgun (WGS) entry which is preliminary data.</text>
</comment>
<dbReference type="InterPro" id="IPR032675">
    <property type="entry name" value="LRR_dom_sf"/>
</dbReference>
<gene>
    <name evidence="3" type="ORF">LCGC14_1254650</name>
</gene>
<dbReference type="EMBL" id="LAZR01006907">
    <property type="protein sequence ID" value="KKM88844.1"/>
    <property type="molecule type" value="Genomic_DNA"/>
</dbReference>
<dbReference type="InterPro" id="IPR001611">
    <property type="entry name" value="Leu-rich_rpt"/>
</dbReference>
<evidence type="ECO:0000256" key="1">
    <source>
        <dbReference type="ARBA" id="ARBA00022614"/>
    </source>
</evidence>
<name>A0A0F9L2G6_9ZZZZ</name>
<dbReference type="SUPFAM" id="SSF52058">
    <property type="entry name" value="L domain-like"/>
    <property type="match status" value="1"/>
</dbReference>
<dbReference type="Gene3D" id="3.80.10.10">
    <property type="entry name" value="Ribonuclease Inhibitor"/>
    <property type="match status" value="1"/>
</dbReference>